<evidence type="ECO:0000256" key="1">
    <source>
        <dbReference type="SAM" id="MobiDB-lite"/>
    </source>
</evidence>
<keyword evidence="3" id="KW-1185">Reference proteome</keyword>
<dbReference type="PANTHER" id="PTHR34792">
    <property type="entry name" value="OS02G0121500 PROTEIN"/>
    <property type="match status" value="1"/>
</dbReference>
<feature type="compositionally biased region" description="Basic and acidic residues" evidence="1">
    <location>
        <begin position="399"/>
        <end position="412"/>
    </location>
</feature>
<proteinExistence type="predicted"/>
<feature type="region of interest" description="Disordered" evidence="1">
    <location>
        <begin position="1"/>
        <end position="22"/>
    </location>
</feature>
<dbReference type="InterPro" id="IPR040305">
    <property type="entry name" value="At1g75730-like"/>
</dbReference>
<evidence type="ECO:0000313" key="2">
    <source>
        <dbReference type="EMBL" id="WVZ78112.1"/>
    </source>
</evidence>
<evidence type="ECO:0000313" key="3">
    <source>
        <dbReference type="Proteomes" id="UP001341281"/>
    </source>
</evidence>
<dbReference type="PANTHER" id="PTHR34792:SF1">
    <property type="entry name" value="OS02G0121500 PROTEIN"/>
    <property type="match status" value="1"/>
</dbReference>
<feature type="region of interest" description="Disordered" evidence="1">
    <location>
        <begin position="225"/>
        <end position="249"/>
    </location>
</feature>
<protein>
    <submittedName>
        <fullName evidence="2">Uncharacterized protein</fullName>
    </submittedName>
</protein>
<sequence length="622" mass="67816">MRIGGCNGKEKEGGDHKAALRQKKLKVKTLRWKSSNGDMNSKVEARESDEAYDDTILCSLSAASFSNLVSRKRVRTLGKVAAQCDATDPPVPRKLRSAINKRVGRFASASSRHVKKRRHLSAISAQISFVDYGTRPNGISLFTEEEEVIADVLLSLSLIPSHSELTANKAIADSSNTNVASTSYSEGAPKEGNEIVILPSAANEMAAQAACMDQVVEQNNSVAHINPVPGVKDQSGNKKPPLSENEQIQDRSLGTAVNLASLAKVSSNNSTRKQQKVPFDDCQNYPAQKPEAPLWLVNSNKSVSAPHEKEKAKNNMAQETVPLVQTQLPSTPDGYLIKPSSSKLAPHTNIISEASRFTAPGNQEKRPLVQSVGPAKTWKRSITHVYVSHVIQMHLNKEKVSQTQAKPEERPHVSSSRSSNGPALHKNPVRDEKFYTVHFGARGLVQPPAAAICDMSDGRQKIVSGNGFLNLPNSSSVGTQHVQYLQNPQIAPRGTLPYQFQQLPYTRGNLAPAAALQQMPQYMCSPGYAPRPGLPASSSAMMKQLQQLMPTQQQQMWQQYHVSQYQPRPAAMPPAAAAWHGVSSLRPAMAMLPTPAMQPAQMELFCAPYQGGGQQPQQLRMI</sequence>
<reference evidence="2 3" key="1">
    <citation type="submission" date="2024-02" db="EMBL/GenBank/DDBJ databases">
        <title>High-quality chromosome-scale genome assembly of Pensacola bahiagrass (Paspalum notatum Flugge var. saurae).</title>
        <authorList>
            <person name="Vega J.M."/>
            <person name="Podio M."/>
            <person name="Orjuela J."/>
            <person name="Siena L.A."/>
            <person name="Pessino S.C."/>
            <person name="Combes M.C."/>
            <person name="Mariac C."/>
            <person name="Albertini E."/>
            <person name="Pupilli F."/>
            <person name="Ortiz J.P.A."/>
            <person name="Leblanc O."/>
        </authorList>
    </citation>
    <scope>NUCLEOTIDE SEQUENCE [LARGE SCALE GENOMIC DNA]</scope>
    <source>
        <strain evidence="2">R1</strain>
        <tissue evidence="2">Leaf</tissue>
    </source>
</reference>
<organism evidence="2 3">
    <name type="scientific">Paspalum notatum var. saurae</name>
    <dbReference type="NCBI Taxonomy" id="547442"/>
    <lineage>
        <taxon>Eukaryota</taxon>
        <taxon>Viridiplantae</taxon>
        <taxon>Streptophyta</taxon>
        <taxon>Embryophyta</taxon>
        <taxon>Tracheophyta</taxon>
        <taxon>Spermatophyta</taxon>
        <taxon>Magnoliopsida</taxon>
        <taxon>Liliopsida</taxon>
        <taxon>Poales</taxon>
        <taxon>Poaceae</taxon>
        <taxon>PACMAD clade</taxon>
        <taxon>Panicoideae</taxon>
        <taxon>Andropogonodae</taxon>
        <taxon>Paspaleae</taxon>
        <taxon>Paspalinae</taxon>
        <taxon>Paspalum</taxon>
    </lineage>
</organism>
<dbReference type="Proteomes" id="UP001341281">
    <property type="component" value="Chromosome 05"/>
</dbReference>
<dbReference type="EMBL" id="CP144749">
    <property type="protein sequence ID" value="WVZ78112.1"/>
    <property type="molecule type" value="Genomic_DNA"/>
</dbReference>
<accession>A0AAQ3TU62</accession>
<gene>
    <name evidence="2" type="ORF">U9M48_025875</name>
</gene>
<dbReference type="AlphaFoldDB" id="A0AAQ3TU62"/>
<feature type="region of interest" description="Disordered" evidence="1">
    <location>
        <begin position="399"/>
        <end position="429"/>
    </location>
</feature>
<feature type="compositionally biased region" description="Basic and acidic residues" evidence="1">
    <location>
        <begin position="8"/>
        <end position="18"/>
    </location>
</feature>
<name>A0AAQ3TU62_PASNO</name>